<dbReference type="EMBL" id="CP031598">
    <property type="protein sequence ID" value="QEW28783.1"/>
    <property type="molecule type" value="Genomic_DNA"/>
</dbReference>
<dbReference type="NCBIfam" id="TIGR04335">
    <property type="entry name" value="AmmeMemoSam_A"/>
    <property type="match status" value="1"/>
</dbReference>
<dbReference type="InterPro" id="IPR002737">
    <property type="entry name" value="MEMO1_fam"/>
</dbReference>
<evidence type="ECO:0000259" key="2">
    <source>
        <dbReference type="PROSITE" id="PS51112"/>
    </source>
</evidence>
<feature type="domain" description="AMMECR1" evidence="2">
    <location>
        <begin position="274"/>
        <end position="459"/>
    </location>
</feature>
<proteinExistence type="inferred from homology"/>
<dbReference type="InterPro" id="IPR002733">
    <property type="entry name" value="AMMECR1_domain"/>
</dbReference>
<evidence type="ECO:0000313" key="6">
    <source>
        <dbReference type="Proteomes" id="UP000325785"/>
    </source>
</evidence>
<dbReference type="Gene3D" id="3.40.830.10">
    <property type="entry name" value="LigB-like"/>
    <property type="match status" value="1"/>
</dbReference>
<dbReference type="SUPFAM" id="SSF143447">
    <property type="entry name" value="AMMECR1-like"/>
    <property type="match status" value="1"/>
</dbReference>
<dbReference type="PANTHER" id="PTHR11060:SF0">
    <property type="entry name" value="PROTEIN MEMO1"/>
    <property type="match status" value="1"/>
</dbReference>
<dbReference type="AlphaFoldDB" id="A0A0T5PFP6"/>
<keyword evidence="5" id="KW-1185">Reference proteome</keyword>
<dbReference type="Proteomes" id="UP000051401">
    <property type="component" value="Unassembled WGS sequence"/>
</dbReference>
<evidence type="ECO:0000256" key="1">
    <source>
        <dbReference type="ARBA" id="ARBA00006315"/>
    </source>
</evidence>
<dbReference type="InterPro" id="IPR027623">
    <property type="entry name" value="AmmeMemoSam_A"/>
</dbReference>
<dbReference type="RefSeq" id="WP_057813165.1">
    <property type="nucleotide sequence ID" value="NZ_CP031598.1"/>
</dbReference>
<evidence type="ECO:0000313" key="5">
    <source>
        <dbReference type="Proteomes" id="UP000051401"/>
    </source>
</evidence>
<organism evidence="3 5">
    <name type="scientific">Roseovarius indicus</name>
    <dbReference type="NCBI Taxonomy" id="540747"/>
    <lineage>
        <taxon>Bacteria</taxon>
        <taxon>Pseudomonadati</taxon>
        <taxon>Pseudomonadota</taxon>
        <taxon>Alphaproteobacteria</taxon>
        <taxon>Rhodobacterales</taxon>
        <taxon>Roseobacteraceae</taxon>
        <taxon>Roseovarius</taxon>
    </lineage>
</organism>
<dbReference type="NCBIfam" id="TIGR00296">
    <property type="entry name" value="TIGR00296 family protein"/>
    <property type="match status" value="1"/>
</dbReference>
<dbReference type="Gene3D" id="3.30.700.20">
    <property type="entry name" value="Hypothetical protein ph0010, domain 1"/>
    <property type="match status" value="1"/>
</dbReference>
<dbReference type="PATRIC" id="fig|540747.5.peg.658"/>
<dbReference type="EMBL" id="LAXI01000001">
    <property type="protein sequence ID" value="KRS19848.1"/>
    <property type="molecule type" value="Genomic_DNA"/>
</dbReference>
<dbReference type="KEGG" id="rid:RIdsm_04623"/>
<dbReference type="InterPro" id="IPR036071">
    <property type="entry name" value="AMMECR1_dom_sf"/>
</dbReference>
<dbReference type="Pfam" id="PF01871">
    <property type="entry name" value="AMMECR1"/>
    <property type="match status" value="1"/>
</dbReference>
<dbReference type="Proteomes" id="UP000325785">
    <property type="component" value="Chromosome"/>
</dbReference>
<dbReference type="PROSITE" id="PS51112">
    <property type="entry name" value="AMMECR1"/>
    <property type="match status" value="1"/>
</dbReference>
<dbReference type="PANTHER" id="PTHR11060">
    <property type="entry name" value="PROTEIN MEMO1"/>
    <property type="match status" value="1"/>
</dbReference>
<dbReference type="Pfam" id="PF01875">
    <property type="entry name" value="Memo"/>
    <property type="match status" value="1"/>
</dbReference>
<reference evidence="3 5" key="1">
    <citation type="submission" date="2015-04" db="EMBL/GenBank/DDBJ databases">
        <title>The draft genome sequence of Roseovarius indicus B108T.</title>
        <authorList>
            <person name="Li G."/>
            <person name="Lai Q."/>
            <person name="Shao Z."/>
            <person name="Yan P."/>
        </authorList>
    </citation>
    <scope>NUCLEOTIDE SEQUENCE [LARGE SCALE GENOMIC DNA]</scope>
    <source>
        <strain evidence="3 5">B108</strain>
    </source>
</reference>
<accession>A0A0T5PFP6</accession>
<evidence type="ECO:0000313" key="3">
    <source>
        <dbReference type="EMBL" id="KRS19848.1"/>
    </source>
</evidence>
<name>A0A0T5PFP6_9RHOB</name>
<dbReference type="NCBIfam" id="TIGR04336">
    <property type="entry name" value="AmmeMemoSam_B"/>
    <property type="match status" value="1"/>
</dbReference>
<dbReference type="InterPro" id="IPR023473">
    <property type="entry name" value="AMMECR1"/>
</dbReference>
<sequence>MNRQTQISTRHSAVAGRFFPGEAEDLARTVADCLDNGTAALSPPKAIISPHAGYPFSGHLAGMAWRATETARPARIAILSPSHQHAFNGIALPSQDSYALPGFDLPIDTEARDMLVDQTLAHIEDAAHDREHGVETQLPFQHQMHPGTLVVPLVIGRAPDDQVGKVIDTLAAMGDTLFVLSSDLSHFLTLDEAQKHDAETAKLIETAKPEGITGAHACGAAAIRGFMMSGYGQGNRIQRLGMANSAAVTKDTSRTVGYGAWALFDVTDETFLPDHRTALLKAARQTLVSRVTKGKPPQVNVDSFAPPLRGYGAAFVTLQKDGQLRGCIGSLTAHQPLITDVVENTVKSAFDDPRFDPVTEDELDRITIKIAVLSPSAPMSFGSEAALLAQLKPGRDGLILSDKGRRGVFLPMVWDSLPKPQDFLSALKQKAGLPRDHWSETLQVRRFCAEGFAEGDYPS</sequence>
<gene>
    <name evidence="4" type="ORF">RIdsm_04623</name>
    <name evidence="3" type="ORF">XM52_03215</name>
</gene>
<protein>
    <recommendedName>
        <fullName evidence="2">AMMECR1 domain-containing protein</fullName>
    </recommendedName>
</protein>
<comment type="similarity">
    <text evidence="1">Belongs to the MEMO1 family.</text>
</comment>
<dbReference type="STRING" id="540747.SAMN04488031_102879"/>
<dbReference type="Gene3D" id="3.30.1490.150">
    <property type="entry name" value="Hypothetical protein ph0010, domain 2"/>
    <property type="match status" value="1"/>
</dbReference>
<evidence type="ECO:0000313" key="4">
    <source>
        <dbReference type="EMBL" id="QEW28783.1"/>
    </source>
</evidence>
<dbReference type="InterPro" id="IPR027485">
    <property type="entry name" value="AMMECR1_N"/>
</dbReference>
<dbReference type="CDD" id="cd07361">
    <property type="entry name" value="MEMO_like"/>
    <property type="match status" value="1"/>
</dbReference>
<reference evidence="4 6" key="2">
    <citation type="submission" date="2018-08" db="EMBL/GenBank/DDBJ databases">
        <title>Genetic Globetrotter - A new plasmid hitch-hiking vast phylogenetic and geographic distances.</title>
        <authorList>
            <person name="Vollmers J."/>
            <person name="Petersen J."/>
        </authorList>
    </citation>
    <scope>NUCLEOTIDE SEQUENCE [LARGE SCALE GENOMIC DNA]</scope>
    <source>
        <strain evidence="4 6">DSM 26383</strain>
    </source>
</reference>